<dbReference type="OrthoDB" id="9806464at2"/>
<dbReference type="Gene3D" id="2.60.40.1260">
    <property type="entry name" value="Lamin Tail domain"/>
    <property type="match status" value="1"/>
</dbReference>
<dbReference type="SUPFAM" id="SSF74853">
    <property type="entry name" value="Lamin A/C globular tail domain"/>
    <property type="match status" value="1"/>
</dbReference>
<sequence length="1067" mass="120252">MNFMKKMGSFATAMLMVTAMHRGVPQAIAETGSNGLYINEVCSHNKSSFTDSLGKASDWVELYNDSNSDIDLSGYGLSDNKDKPMKFVFPSGTFIKKGQYLIIVLSKDKTDMSELHTGFALSKSGESLLLSSPDGTVIQKIEIPALAEDSTYGRLADGSFSVMTPTPASANRSAPAEPIFSLESGFYSVDDVKELTITSSDTIYYTLDGSDPTTSKTAKVYSGAIPMYDRSTDENVFSKYQHEEDSPYSIKLRQAFEANTEKFDKATIIRAASKSSDGTFSRVTSKTFFVMSEEKLKYYSGIPVVSIVTDPGNLFGKDNGIYVAGQQYIDNADKTDNVANFYSTGKEWEREADITYFKDGDLGFSQKMGIRIRGASTRNNQAKSFNVYARSEYGDSKLDYKLIDDNNSVIDGKAIKRYDSFGLRAVTWIDRMRESVVHSALRDLPTLATYDSDRCMLFIDGELWGMYEITEKASDYYIQSTYDVPSEYVTIYKNGELEEGPKDEPLNIQHLGDFCLEHDLSIPENYEYVASKVDIESIIDHYCTGLYIGTWDWPNYNYFMWRYNGDAIDGNPYSDGKWRFGSFDFDYSVGLTYQDFGGVESYQHDSFKKMDSVKDSLPTVIFAKLLENPEFKKKFADKFYTYAYSAFESSKMVAELDYEEEKYMDYMTMTAWRWNNGTPDLDLDSYLSQQKTYYHDEMENMRIFFKNRAKYAVENMQNYLGISKNTVTYKKVDAVAATNNSKGNSEYYIGSDGNYYSLKNNVYTKIDKGSWAIPKLNRTDISSAEIVLDTNSIKYDGNDHTVDYTVMLGNKKLTEGKDYTFEGDVTAANAGNYLIKISGIGDYTGEKSAVWTITESYTVSVNGELNDERYNFGDSVTVNAPEAEEGMQFSCWRNRGDVVSTSPEYSFIIQEDTELTAVYVADTVDVVPIPIRDLKANKSLYNGNNAIGFNFTHSIPDNYQIEEVGLLYATNKLAGADTSKTAYANTVDLTATDFDVEYAVKNNTSEKVKNFVADYTNHNGTVMFNYMIGNYTDCYVYAVGYIKCKDENNNDVTLYTDFLSVTYNTAD</sequence>
<dbReference type="Pfam" id="PF08757">
    <property type="entry name" value="CotH"/>
    <property type="match status" value="1"/>
</dbReference>
<feature type="domain" description="LTD" evidence="1">
    <location>
        <begin position="24"/>
        <end position="145"/>
    </location>
</feature>
<evidence type="ECO:0000259" key="1">
    <source>
        <dbReference type="PROSITE" id="PS51841"/>
    </source>
</evidence>
<dbReference type="InterPro" id="IPR014867">
    <property type="entry name" value="Spore_coat_CotH_CotH2/3/7"/>
</dbReference>
<dbReference type="Proteomes" id="UP000183190">
    <property type="component" value="Unassembled WGS sequence"/>
</dbReference>
<dbReference type="AlphaFoldDB" id="A0A1H6HN37"/>
<dbReference type="EMBL" id="FNWV01000001">
    <property type="protein sequence ID" value="SEH36512.1"/>
    <property type="molecule type" value="Genomic_DNA"/>
</dbReference>
<evidence type="ECO:0000313" key="3">
    <source>
        <dbReference type="Proteomes" id="UP000183190"/>
    </source>
</evidence>
<dbReference type="RefSeq" id="WP_081348056.1">
    <property type="nucleotide sequence ID" value="NZ_FNWV01000001.1"/>
</dbReference>
<name>A0A1H6HN37_RUMFL</name>
<dbReference type="InterPro" id="IPR001322">
    <property type="entry name" value="Lamin_tail_dom"/>
</dbReference>
<dbReference type="PROSITE" id="PS51841">
    <property type="entry name" value="LTD"/>
    <property type="match status" value="1"/>
</dbReference>
<dbReference type="InterPro" id="IPR036415">
    <property type="entry name" value="Lamin_tail_dom_sf"/>
</dbReference>
<reference evidence="2 3" key="1">
    <citation type="submission" date="2016-10" db="EMBL/GenBank/DDBJ databases">
        <authorList>
            <person name="de Groot N.N."/>
        </authorList>
    </citation>
    <scope>NUCLEOTIDE SEQUENCE [LARGE SCALE GENOMIC DNA]</scope>
    <source>
        <strain evidence="2 3">YAD2003</strain>
    </source>
</reference>
<protein>
    <submittedName>
        <fullName evidence="2">Fn3 associated</fullName>
    </submittedName>
</protein>
<accession>A0A1H6HN37</accession>
<gene>
    <name evidence="2" type="ORF">SAMN02910265_00005</name>
</gene>
<proteinExistence type="predicted"/>
<dbReference type="Pfam" id="PF13287">
    <property type="entry name" value="Fn3_assoc"/>
    <property type="match status" value="1"/>
</dbReference>
<dbReference type="Pfam" id="PF00932">
    <property type="entry name" value="LTD"/>
    <property type="match status" value="1"/>
</dbReference>
<evidence type="ECO:0000313" key="2">
    <source>
        <dbReference type="EMBL" id="SEH36512.1"/>
    </source>
</evidence>
<organism evidence="2 3">
    <name type="scientific">Ruminococcus flavefaciens</name>
    <dbReference type="NCBI Taxonomy" id="1265"/>
    <lineage>
        <taxon>Bacteria</taxon>
        <taxon>Bacillati</taxon>
        <taxon>Bacillota</taxon>
        <taxon>Clostridia</taxon>
        <taxon>Eubacteriales</taxon>
        <taxon>Oscillospiraceae</taxon>
        <taxon>Ruminococcus</taxon>
    </lineage>
</organism>
<dbReference type="InterPro" id="IPR026876">
    <property type="entry name" value="Fn3_assoc_repeat"/>
</dbReference>